<dbReference type="SUPFAM" id="SSF53335">
    <property type="entry name" value="S-adenosyl-L-methionine-dependent methyltransferases"/>
    <property type="match status" value="1"/>
</dbReference>
<dbReference type="PANTHER" id="PTHR33841:SF6">
    <property type="entry name" value="TYPE II METHYLTRANSFERASE M.HINDII"/>
    <property type="match status" value="1"/>
</dbReference>
<dbReference type="GO" id="GO:0003677">
    <property type="term" value="F:DNA binding"/>
    <property type="evidence" value="ECO:0007669"/>
    <property type="project" value="InterPro"/>
</dbReference>
<dbReference type="InterPro" id="IPR011639">
    <property type="entry name" value="MethylTrfase_TaqI-like_dom"/>
</dbReference>
<dbReference type="InterPro" id="IPR003356">
    <property type="entry name" value="DNA_methylase_A-5"/>
</dbReference>
<dbReference type="GO" id="GO:0032259">
    <property type="term" value="P:methylation"/>
    <property type="evidence" value="ECO:0007669"/>
    <property type="project" value="UniProtKB-KW"/>
</dbReference>
<feature type="domain" description="DNA methylase adenine-specific" evidence="9">
    <location>
        <begin position="8"/>
        <end position="53"/>
    </location>
</feature>
<evidence type="ECO:0000256" key="1">
    <source>
        <dbReference type="ARBA" id="ARBA00006594"/>
    </source>
</evidence>
<dbReference type="RefSeq" id="WP_103726672.1">
    <property type="nucleotide sequence ID" value="NZ_PQNY01000013.1"/>
</dbReference>
<keyword evidence="4 11" id="KW-0808">Transferase</keyword>
<evidence type="ECO:0000313" key="12">
    <source>
        <dbReference type="Proteomes" id="UP000237056"/>
    </source>
</evidence>
<dbReference type="EMBL" id="PQNY01000013">
    <property type="protein sequence ID" value="POS01183.1"/>
    <property type="molecule type" value="Genomic_DNA"/>
</dbReference>
<evidence type="ECO:0000313" key="11">
    <source>
        <dbReference type="EMBL" id="POS01183.1"/>
    </source>
</evidence>
<dbReference type="Gene3D" id="3.40.50.150">
    <property type="entry name" value="Vaccinia Virus protein VP39"/>
    <property type="match status" value="1"/>
</dbReference>
<proteinExistence type="inferred from homology"/>
<evidence type="ECO:0000256" key="3">
    <source>
        <dbReference type="ARBA" id="ARBA00022603"/>
    </source>
</evidence>
<dbReference type="PROSITE" id="PS00092">
    <property type="entry name" value="N6_MTASE"/>
    <property type="match status" value="1"/>
</dbReference>
<dbReference type="PANTHER" id="PTHR33841">
    <property type="entry name" value="DNA METHYLTRANSFERASE YEEA-RELATED"/>
    <property type="match status" value="1"/>
</dbReference>
<feature type="domain" description="Type II methyltransferase M.TaqI-like" evidence="10">
    <location>
        <begin position="56"/>
        <end position="186"/>
    </location>
</feature>
<dbReference type="Proteomes" id="UP000237056">
    <property type="component" value="Unassembled WGS sequence"/>
</dbReference>
<dbReference type="InterPro" id="IPR002052">
    <property type="entry name" value="DNA_methylase_N6_adenine_CS"/>
</dbReference>
<protein>
    <recommendedName>
        <fullName evidence="2">site-specific DNA-methyltransferase (adenine-specific)</fullName>
        <ecNumber evidence="2">2.1.1.72</ecNumber>
    </recommendedName>
</protein>
<evidence type="ECO:0000259" key="9">
    <source>
        <dbReference type="Pfam" id="PF02384"/>
    </source>
</evidence>
<dbReference type="Pfam" id="PF07669">
    <property type="entry name" value="Eco57I"/>
    <property type="match status" value="1"/>
</dbReference>
<evidence type="ECO:0000259" key="10">
    <source>
        <dbReference type="Pfam" id="PF07669"/>
    </source>
</evidence>
<comment type="caution">
    <text evidence="11">The sequence shown here is derived from an EMBL/GenBank/DDBJ whole genome shotgun (WGS) entry which is preliminary data.</text>
</comment>
<organism evidence="11 12">
    <name type="scientific">Flavobacterium croceum DSM 17960</name>
    <dbReference type="NCBI Taxonomy" id="1121886"/>
    <lineage>
        <taxon>Bacteria</taxon>
        <taxon>Pseudomonadati</taxon>
        <taxon>Bacteroidota</taxon>
        <taxon>Flavobacteriia</taxon>
        <taxon>Flavobacteriales</taxon>
        <taxon>Flavobacteriaceae</taxon>
        <taxon>Flavobacterium</taxon>
    </lineage>
</organism>
<evidence type="ECO:0000256" key="6">
    <source>
        <dbReference type="ARBA" id="ARBA00022747"/>
    </source>
</evidence>
<gene>
    <name evidence="11" type="ORF">Q361_11362</name>
</gene>
<evidence type="ECO:0000256" key="5">
    <source>
        <dbReference type="ARBA" id="ARBA00022691"/>
    </source>
</evidence>
<keyword evidence="5" id="KW-0949">S-adenosyl-L-methionine</keyword>
<keyword evidence="6" id="KW-0680">Restriction system</keyword>
<dbReference type="InterPro" id="IPR050953">
    <property type="entry name" value="N4_N6_ade-DNA_methylase"/>
</dbReference>
<dbReference type="GO" id="GO:0009307">
    <property type="term" value="P:DNA restriction-modification system"/>
    <property type="evidence" value="ECO:0007669"/>
    <property type="project" value="UniProtKB-KW"/>
</dbReference>
<name>A0A2S4N751_9FLAO</name>
<dbReference type="PRINTS" id="PR00507">
    <property type="entry name" value="N12N6MTFRASE"/>
</dbReference>
<dbReference type="InterPro" id="IPR029063">
    <property type="entry name" value="SAM-dependent_MTases_sf"/>
</dbReference>
<dbReference type="AlphaFoldDB" id="A0A2S4N751"/>
<dbReference type="GO" id="GO:0009007">
    <property type="term" value="F:site-specific DNA-methyltransferase (adenine-specific) activity"/>
    <property type="evidence" value="ECO:0007669"/>
    <property type="project" value="UniProtKB-EC"/>
</dbReference>
<dbReference type="Pfam" id="PF02384">
    <property type="entry name" value="N6_Mtase"/>
    <property type="match status" value="1"/>
</dbReference>
<evidence type="ECO:0000256" key="4">
    <source>
        <dbReference type="ARBA" id="ARBA00022679"/>
    </source>
</evidence>
<comment type="catalytic activity">
    <reaction evidence="8">
        <text>a 2'-deoxyadenosine in DNA + S-adenosyl-L-methionine = an N(6)-methyl-2'-deoxyadenosine in DNA + S-adenosyl-L-homocysteine + H(+)</text>
        <dbReference type="Rhea" id="RHEA:15197"/>
        <dbReference type="Rhea" id="RHEA-COMP:12418"/>
        <dbReference type="Rhea" id="RHEA-COMP:12419"/>
        <dbReference type="ChEBI" id="CHEBI:15378"/>
        <dbReference type="ChEBI" id="CHEBI:57856"/>
        <dbReference type="ChEBI" id="CHEBI:59789"/>
        <dbReference type="ChEBI" id="CHEBI:90615"/>
        <dbReference type="ChEBI" id="CHEBI:90616"/>
        <dbReference type="EC" id="2.1.1.72"/>
    </reaction>
</comment>
<dbReference type="OrthoDB" id="32195at2"/>
<keyword evidence="7" id="KW-0238">DNA-binding</keyword>
<reference evidence="11 12" key="1">
    <citation type="submission" date="2018-01" db="EMBL/GenBank/DDBJ databases">
        <title>Genomic Encyclopedia of Type Strains, Phase I: the one thousand microbial genomes (KMG-I) project.</title>
        <authorList>
            <person name="Goeker M."/>
        </authorList>
    </citation>
    <scope>NUCLEOTIDE SEQUENCE [LARGE SCALE GENOMIC DNA]</scope>
    <source>
        <strain evidence="11 12">DSM 17960</strain>
    </source>
</reference>
<dbReference type="GO" id="GO:0008170">
    <property type="term" value="F:N-methyltransferase activity"/>
    <property type="evidence" value="ECO:0007669"/>
    <property type="project" value="InterPro"/>
</dbReference>
<comment type="similarity">
    <text evidence="1">Belongs to the N(4)/N(6)-methyltransferase family.</text>
</comment>
<evidence type="ECO:0000256" key="7">
    <source>
        <dbReference type="ARBA" id="ARBA00023125"/>
    </source>
</evidence>
<accession>A0A2S4N751</accession>
<evidence type="ECO:0000256" key="8">
    <source>
        <dbReference type="ARBA" id="ARBA00047942"/>
    </source>
</evidence>
<dbReference type="EC" id="2.1.1.72" evidence="2"/>
<evidence type="ECO:0000256" key="2">
    <source>
        <dbReference type="ARBA" id="ARBA00011900"/>
    </source>
</evidence>
<keyword evidence="3 11" id="KW-0489">Methyltransferase</keyword>
<keyword evidence="12" id="KW-1185">Reference proteome</keyword>
<dbReference type="CDD" id="cd02440">
    <property type="entry name" value="AdoMet_MTases"/>
    <property type="match status" value="1"/>
</dbReference>
<sequence length="540" mass="63627">MEIAVKQRSKNKFGQYFTPEVVADFMVGLAEISANSKILEPSCGEGIFLEILQKKGYNNLTAYEIDQDLATEFKFVRYESFVSANINDKFDLIIGNPPYIRWKNLEEELKQELSLNPIWNKYFNSLCDYLYIFILKSIELLNENGQLIFICPEYWMNTTHSITLRNYMVQHGYFKEIYHFNETPIFDKVTVSIVIFKFVKSKQKTGESCAERGQSIKVAKFYANKKLTSETLKNLQHQIPFKDSEYLQVSQFKTNERWILQSDEIRKELQILETVCQKQNPTSLISFFEEEKIDFQTIGEVCDIGNGLVSGLDKAFQVNGHELNSAEKLATINVVKAKDLIPFFAENITKYIFIKDGLEENEFQKTYPNYYSHFQKYKTDLEKRYQYNRIINYWEWVFLRNFNLFSKPDKRIFVPCKERISNKNYFRFALVEGDVFPTQDVTAIFKKSETKESIEYILAYLNQPIIFDWLKCNGIVKGNIVEFSEKPIASIPFRKIDWNNEDEVLIHNSITHITQQFLTNKDKKLFSKINPLFNQLFKIK</sequence>